<evidence type="ECO:0000256" key="4">
    <source>
        <dbReference type="ARBA" id="ARBA00022490"/>
    </source>
</evidence>
<keyword evidence="5 10" id="KW-0001">2Fe-2S</keyword>
<dbReference type="AlphaFoldDB" id="A0A2Z6RHR4"/>
<dbReference type="GO" id="GO:0005758">
    <property type="term" value="C:mitochondrial intermembrane space"/>
    <property type="evidence" value="ECO:0007669"/>
    <property type="project" value="UniProtKB-SubCell"/>
</dbReference>
<comment type="caution">
    <text evidence="13">The sequence shown here is derived from an EMBL/GenBank/DDBJ whole genome shotgun (WGS) entry which is preliminary data.</text>
</comment>
<evidence type="ECO:0000313" key="15">
    <source>
        <dbReference type="Proteomes" id="UP000247702"/>
    </source>
</evidence>
<feature type="binding site" evidence="10">
    <location>
        <position position="272"/>
    </location>
    <ligand>
        <name>[4Fe-4S] cluster</name>
        <dbReference type="ChEBI" id="CHEBI:49883"/>
    </ligand>
</feature>
<dbReference type="Proteomes" id="UP000247702">
    <property type="component" value="Unassembled WGS sequence"/>
</dbReference>
<keyword evidence="8 10" id="KW-0411">Iron-sulfur</keyword>
<dbReference type="GO" id="GO:0051537">
    <property type="term" value="F:2 iron, 2 sulfur cluster binding"/>
    <property type="evidence" value="ECO:0007669"/>
    <property type="project" value="UniProtKB-UniRule"/>
</dbReference>
<feature type="binding site" evidence="10">
    <location>
        <position position="251"/>
    </location>
    <ligand>
        <name>[2Fe-2S] cluster</name>
        <dbReference type="ChEBI" id="CHEBI:190135"/>
    </ligand>
</feature>
<evidence type="ECO:0000256" key="3">
    <source>
        <dbReference type="ARBA" id="ARBA00022485"/>
    </source>
</evidence>
<reference evidence="14" key="2">
    <citation type="submission" date="2019-10" db="EMBL/GenBank/DDBJ databases">
        <title>Conservation and host-specific expression of non-tandemly repeated heterogenous ribosome RNA gene in arbuscular mycorrhizal fungi.</title>
        <authorList>
            <person name="Maeda T."/>
            <person name="Kobayashi Y."/>
            <person name="Nakagawa T."/>
            <person name="Ezawa T."/>
            <person name="Yamaguchi K."/>
            <person name="Bino T."/>
            <person name="Nishimoto Y."/>
            <person name="Shigenobu S."/>
            <person name="Kawaguchi M."/>
        </authorList>
    </citation>
    <scope>NUCLEOTIDE SEQUENCE</scope>
    <source>
        <strain evidence="14">HR1</strain>
    </source>
</reference>
<dbReference type="OrthoDB" id="311633at2759"/>
<dbReference type="InterPro" id="IPR046408">
    <property type="entry name" value="CIAPIN1"/>
</dbReference>
<evidence type="ECO:0000313" key="14">
    <source>
        <dbReference type="EMBL" id="GES73696.1"/>
    </source>
</evidence>
<keyword evidence="9 10" id="KW-0496">Mitochondrion</keyword>
<reference evidence="13 15" key="1">
    <citation type="submission" date="2017-11" db="EMBL/GenBank/DDBJ databases">
        <title>The genome of Rhizophagus clarus HR1 reveals common genetic basis of auxotrophy among arbuscular mycorrhizal fungi.</title>
        <authorList>
            <person name="Kobayashi Y."/>
        </authorList>
    </citation>
    <scope>NUCLEOTIDE SEQUENCE [LARGE SCALE GENOMIC DNA]</scope>
    <source>
        <strain evidence="13 15">HR1</strain>
    </source>
</reference>
<dbReference type="GO" id="GO:0051539">
    <property type="term" value="F:4 iron, 4 sulfur cluster binding"/>
    <property type="evidence" value="ECO:0007669"/>
    <property type="project" value="UniProtKB-KW"/>
</dbReference>
<evidence type="ECO:0000256" key="1">
    <source>
        <dbReference type="ARBA" id="ARBA00001966"/>
    </source>
</evidence>
<feature type="domain" description="Anamorsin C-terminal" evidence="11">
    <location>
        <begin position="236"/>
        <end position="265"/>
    </location>
</feature>
<comment type="similarity">
    <text evidence="2 10">Belongs to the anamorsin family.</text>
</comment>
<dbReference type="STRING" id="94130.A0A2Z6RHR4"/>
<keyword evidence="4 10" id="KW-0963">Cytoplasm</keyword>
<dbReference type="Gene3D" id="3.40.50.150">
    <property type="entry name" value="Vaccinia Virus protein VP39"/>
    <property type="match status" value="1"/>
</dbReference>
<proteinExistence type="inferred from homology"/>
<dbReference type="PANTHER" id="PTHR13273:SF14">
    <property type="entry name" value="ANAMORSIN"/>
    <property type="match status" value="1"/>
</dbReference>
<feature type="short sequence motif" description="Cx2C motif 1" evidence="10">
    <location>
        <begin position="272"/>
        <end position="275"/>
    </location>
</feature>
<organism evidence="13 15">
    <name type="scientific">Rhizophagus clarus</name>
    <dbReference type="NCBI Taxonomy" id="94130"/>
    <lineage>
        <taxon>Eukaryota</taxon>
        <taxon>Fungi</taxon>
        <taxon>Fungi incertae sedis</taxon>
        <taxon>Mucoromycota</taxon>
        <taxon>Glomeromycotina</taxon>
        <taxon>Glomeromycetes</taxon>
        <taxon>Glomerales</taxon>
        <taxon>Glomeraceae</taxon>
        <taxon>Rhizophagus</taxon>
    </lineage>
</organism>
<feature type="region of interest" description="Fe-S binding site B" evidence="10">
    <location>
        <begin position="272"/>
        <end position="286"/>
    </location>
</feature>
<dbReference type="EMBL" id="BEXD01003815">
    <property type="protein sequence ID" value="GBC02196.1"/>
    <property type="molecule type" value="Genomic_DNA"/>
</dbReference>
<comment type="cofactor">
    <cofactor evidence="10">
        <name>[2Fe-2S] cluster</name>
        <dbReference type="ChEBI" id="CHEBI:190135"/>
    </cofactor>
</comment>
<feature type="binding site" evidence="10">
    <location>
        <position position="248"/>
    </location>
    <ligand>
        <name>[2Fe-2S] cluster</name>
        <dbReference type="ChEBI" id="CHEBI:190135"/>
    </ligand>
</feature>
<comment type="domain">
    <text evidence="10">The twin Cx2C motifs are involved in the recognition by the mitochondrial MIA40-ERV1 disulfide relay system. The formation of 2 disulfide bonds in the Cx2C motifs through dithiol/disulfide exchange reactions effectively traps the protein in the mitochondrial intermembrane space.</text>
</comment>
<evidence type="ECO:0000313" key="13">
    <source>
        <dbReference type="EMBL" id="GBC02196.1"/>
    </source>
</evidence>
<feature type="short sequence motif" description="Cx2C motif 2" evidence="10">
    <location>
        <begin position="283"/>
        <end position="286"/>
    </location>
</feature>
<feature type="binding site" evidence="10">
    <location>
        <position position="253"/>
    </location>
    <ligand>
        <name>[2Fe-2S] cluster</name>
        <dbReference type="ChEBI" id="CHEBI:190135"/>
    </ligand>
</feature>
<keyword evidence="6 10" id="KW-0479">Metal-binding</keyword>
<dbReference type="GO" id="GO:0046872">
    <property type="term" value="F:metal ion binding"/>
    <property type="evidence" value="ECO:0007669"/>
    <property type="project" value="UniProtKB-KW"/>
</dbReference>
<evidence type="ECO:0000256" key="6">
    <source>
        <dbReference type="ARBA" id="ARBA00022723"/>
    </source>
</evidence>
<dbReference type="InterPro" id="IPR007785">
    <property type="entry name" value="Anamorsin"/>
</dbReference>
<sequence>MSFTQVLPGSKVLLINANRSDSSNNDTKEQLLQKVTENGLVVDETLDRVVHGELPNSTYNYIYTNHHGSLAFAHNTTTLSKLASILVPGGTLCLKEPVLLAPRSTDIPVIRTTEDLVSELKLAGFVDIEIRSTAEVELNDLINTIEQVWGIRDENKKQELAQSLKGQLNLVEVVVKKPAYEIGASFALPFAKKVPNATANKVSVWSLSVDDDELEDENNLLDESDLIKPEKSTLIRPDCETSGKRKACKNCTCGLAEELEKESKAAAPTSSCGSCYLGDAFRCSTCPYLGMPAFAPGEKIVLGGNMMQDDIEA</sequence>
<evidence type="ECO:0000259" key="12">
    <source>
        <dbReference type="Pfam" id="PF20922"/>
    </source>
</evidence>
<feature type="binding site" evidence="10">
    <location>
        <position position="275"/>
    </location>
    <ligand>
        <name>[4Fe-4S] cluster</name>
        <dbReference type="ChEBI" id="CHEBI:49883"/>
    </ligand>
</feature>
<evidence type="ECO:0000256" key="7">
    <source>
        <dbReference type="ARBA" id="ARBA00023004"/>
    </source>
</evidence>
<evidence type="ECO:0000256" key="2">
    <source>
        <dbReference type="ARBA" id="ARBA00008169"/>
    </source>
</evidence>
<dbReference type="HAMAP" id="MF_03115">
    <property type="entry name" value="Anamorsin"/>
    <property type="match status" value="1"/>
</dbReference>
<evidence type="ECO:0000259" key="11">
    <source>
        <dbReference type="Pfam" id="PF05093"/>
    </source>
</evidence>
<comment type="domain">
    <text evidence="10">The C-terminal domain binds 2 Fe-S clusters but is otherwise mostly in an intrinsically disordered conformation.</text>
</comment>
<protein>
    <submittedName>
        <fullName evidence="14">Anamorsin</fullName>
    </submittedName>
</protein>
<evidence type="ECO:0000256" key="5">
    <source>
        <dbReference type="ARBA" id="ARBA00022714"/>
    </source>
</evidence>
<dbReference type="InterPro" id="IPR049011">
    <property type="entry name" value="Anamorsin_N_metazoan"/>
</dbReference>
<feature type="binding site" evidence="10">
    <location>
        <position position="283"/>
    </location>
    <ligand>
        <name>[4Fe-4S] cluster</name>
        <dbReference type="ChEBI" id="CHEBI:49883"/>
    </ligand>
</feature>
<dbReference type="Pfam" id="PF20922">
    <property type="entry name" value="Anamorsin_N"/>
    <property type="match status" value="1"/>
</dbReference>
<comment type="cofactor">
    <cofactor evidence="1 10">
        <name>[4Fe-4S] cluster</name>
        <dbReference type="ChEBI" id="CHEBI:49883"/>
    </cofactor>
</comment>
<evidence type="ECO:0000256" key="9">
    <source>
        <dbReference type="ARBA" id="ARBA00023128"/>
    </source>
</evidence>
<keyword evidence="3 10" id="KW-0004">4Fe-4S</keyword>
<dbReference type="PANTHER" id="PTHR13273">
    <property type="entry name" value="ANAMORSIN"/>
    <property type="match status" value="1"/>
</dbReference>
<dbReference type="GO" id="GO:0009055">
    <property type="term" value="F:electron transfer activity"/>
    <property type="evidence" value="ECO:0007669"/>
    <property type="project" value="UniProtKB-UniRule"/>
</dbReference>
<comment type="domain">
    <text evidence="10">The N-terminal domain has structural similarity with S-adenosyl-L-methionine-dependent methyltransferases, but does not bind S-adenosyl-L-methionine. It is required for correct assembly of the 2 Fe-S clusters.</text>
</comment>
<keyword evidence="15" id="KW-1185">Reference proteome</keyword>
<dbReference type="Proteomes" id="UP000615446">
    <property type="component" value="Unassembled WGS sequence"/>
</dbReference>
<dbReference type="EMBL" id="BLAL01000009">
    <property type="protein sequence ID" value="GES73696.1"/>
    <property type="molecule type" value="Genomic_DNA"/>
</dbReference>
<comment type="caution">
    <text evidence="10">Lacks conserved residue(s) required for the propagation of feature annotation.</text>
</comment>
<feature type="binding site" evidence="10">
    <location>
        <position position="239"/>
    </location>
    <ligand>
        <name>[2Fe-2S] cluster</name>
        <dbReference type="ChEBI" id="CHEBI:190135"/>
    </ligand>
</feature>
<dbReference type="Pfam" id="PF05093">
    <property type="entry name" value="CIAPIN1"/>
    <property type="match status" value="2"/>
</dbReference>
<feature type="domain" description="Anamorsin N-terminal" evidence="12">
    <location>
        <begin position="9"/>
        <end position="185"/>
    </location>
</feature>
<gene>
    <name evidence="14" type="ORF">RCL2_000121600</name>
    <name evidence="13" type="ORF">RclHR1_00450031</name>
</gene>
<comment type="subcellular location">
    <subcellularLocation>
        <location evidence="10">Cytoplasm</location>
    </subcellularLocation>
    <subcellularLocation>
        <location evidence="10">Mitochondrion intermembrane space</location>
    </subcellularLocation>
</comment>
<dbReference type="SUPFAM" id="SSF53335">
    <property type="entry name" value="S-adenosyl-L-methionine-dependent methyltransferases"/>
    <property type="match status" value="1"/>
</dbReference>
<name>A0A2Z6RHR4_9GLOM</name>
<feature type="binding site" evidence="10">
    <location>
        <position position="286"/>
    </location>
    <ligand>
        <name>[4Fe-4S] cluster</name>
        <dbReference type="ChEBI" id="CHEBI:49883"/>
    </ligand>
</feature>
<keyword evidence="7 10" id="KW-0408">Iron</keyword>
<evidence type="ECO:0000256" key="8">
    <source>
        <dbReference type="ARBA" id="ARBA00023014"/>
    </source>
</evidence>
<evidence type="ECO:0000256" key="10">
    <source>
        <dbReference type="HAMAP-Rule" id="MF_03115"/>
    </source>
</evidence>
<dbReference type="InterPro" id="IPR029063">
    <property type="entry name" value="SAM-dependent_MTases_sf"/>
</dbReference>
<dbReference type="GO" id="GO:0016226">
    <property type="term" value="P:iron-sulfur cluster assembly"/>
    <property type="evidence" value="ECO:0007669"/>
    <property type="project" value="UniProtKB-UniRule"/>
</dbReference>
<accession>A0A2Z6RHR4</accession>
<feature type="domain" description="Anamorsin C-terminal" evidence="11">
    <location>
        <begin position="267"/>
        <end position="301"/>
    </location>
</feature>